<accession>A0ABV9S449</accession>
<gene>
    <name evidence="1" type="ORF">ACFPCV_19355</name>
</gene>
<organism evidence="1 2">
    <name type="scientific">Actinophytocola glycyrrhizae</name>
    <dbReference type="NCBI Taxonomy" id="2044873"/>
    <lineage>
        <taxon>Bacteria</taxon>
        <taxon>Bacillati</taxon>
        <taxon>Actinomycetota</taxon>
        <taxon>Actinomycetes</taxon>
        <taxon>Pseudonocardiales</taxon>
        <taxon>Pseudonocardiaceae</taxon>
    </lineage>
</organism>
<dbReference type="RefSeq" id="WP_378057632.1">
    <property type="nucleotide sequence ID" value="NZ_JBHSIS010000008.1"/>
</dbReference>
<evidence type="ECO:0008006" key="3">
    <source>
        <dbReference type="Google" id="ProtNLM"/>
    </source>
</evidence>
<proteinExistence type="predicted"/>
<comment type="caution">
    <text evidence="1">The sequence shown here is derived from an EMBL/GenBank/DDBJ whole genome shotgun (WGS) entry which is preliminary data.</text>
</comment>
<dbReference type="Proteomes" id="UP001595859">
    <property type="component" value="Unassembled WGS sequence"/>
</dbReference>
<protein>
    <recommendedName>
        <fullName evidence="3">Carrier domain-containing protein</fullName>
    </recommendedName>
</protein>
<dbReference type="EMBL" id="JBHSIS010000008">
    <property type="protein sequence ID" value="MFC4855673.1"/>
    <property type="molecule type" value="Genomic_DNA"/>
</dbReference>
<reference evidence="2" key="1">
    <citation type="journal article" date="2019" name="Int. J. Syst. Evol. Microbiol.">
        <title>The Global Catalogue of Microorganisms (GCM) 10K type strain sequencing project: providing services to taxonomists for standard genome sequencing and annotation.</title>
        <authorList>
            <consortium name="The Broad Institute Genomics Platform"/>
            <consortium name="The Broad Institute Genome Sequencing Center for Infectious Disease"/>
            <person name="Wu L."/>
            <person name="Ma J."/>
        </authorList>
    </citation>
    <scope>NUCLEOTIDE SEQUENCE [LARGE SCALE GENOMIC DNA]</scope>
    <source>
        <strain evidence="2">ZS-22-S1</strain>
    </source>
</reference>
<dbReference type="SUPFAM" id="SSF47336">
    <property type="entry name" value="ACP-like"/>
    <property type="match status" value="1"/>
</dbReference>
<name>A0ABV9S449_9PSEU</name>
<evidence type="ECO:0000313" key="1">
    <source>
        <dbReference type="EMBL" id="MFC4855673.1"/>
    </source>
</evidence>
<evidence type="ECO:0000313" key="2">
    <source>
        <dbReference type="Proteomes" id="UP001595859"/>
    </source>
</evidence>
<sequence length="76" mass="8518">MTREDLADEIARVAGVSHEDVHGALHMSSVDVMRVVNLLRVRGVPVTYRDLAEEQTLDAWWTRLSQALRANPHLAA</sequence>
<keyword evidence="2" id="KW-1185">Reference proteome</keyword>
<dbReference type="InterPro" id="IPR036736">
    <property type="entry name" value="ACP-like_sf"/>
</dbReference>
<dbReference type="Gene3D" id="1.10.1200.10">
    <property type="entry name" value="ACP-like"/>
    <property type="match status" value="1"/>
</dbReference>